<sequence length="342" mass="38596">MARPRTNKGFFQDGKWLCDCDPRLPANHFQAKKGKPENVGKWFYTCQKPNQSKDRCGFFLWQHDAAPREASALRSNSRTESARATRPPPTPSRRGRTPPPPYNVEATTLESSRKRGRPGHHIDDEDDFGLDQGDTMFENELNQMMTEIETPRKAARTDTSHDTPSRRLMFGQERGTPRLATPQTDGRFDRDPFNTRLAVPGNSLLTPHTGRRLGGEGLAQTPTPSSSPLNTPTRGETPNSRANSDLEKDVMEVLRGNNITLNGEAGDALKRVLKKHANIFEGHRRGRDVLRLELKAKEERLASIEQHNISLQAEIEADRAARQFAQWQAEHDNDDDDDDDDE</sequence>
<evidence type="ECO:0000256" key="6">
    <source>
        <dbReference type="SAM" id="MobiDB-lite"/>
    </source>
</evidence>
<evidence type="ECO:0000256" key="2">
    <source>
        <dbReference type="ARBA" id="ARBA00022771"/>
    </source>
</evidence>
<evidence type="ECO:0000256" key="3">
    <source>
        <dbReference type="ARBA" id="ARBA00022833"/>
    </source>
</evidence>
<organism evidence="8 9">
    <name type="scientific">Dendryphion nanum</name>
    <dbReference type="NCBI Taxonomy" id="256645"/>
    <lineage>
        <taxon>Eukaryota</taxon>
        <taxon>Fungi</taxon>
        <taxon>Dikarya</taxon>
        <taxon>Ascomycota</taxon>
        <taxon>Pezizomycotina</taxon>
        <taxon>Dothideomycetes</taxon>
        <taxon>Pleosporomycetidae</taxon>
        <taxon>Pleosporales</taxon>
        <taxon>Torulaceae</taxon>
        <taxon>Dendryphion</taxon>
    </lineage>
</organism>
<feature type="region of interest" description="Disordered" evidence="6">
    <location>
        <begin position="69"/>
        <end position="133"/>
    </location>
</feature>
<evidence type="ECO:0000259" key="7">
    <source>
        <dbReference type="PROSITE" id="PS51999"/>
    </source>
</evidence>
<dbReference type="GO" id="GO:0008270">
    <property type="term" value="F:zinc ion binding"/>
    <property type="evidence" value="ECO:0007669"/>
    <property type="project" value="UniProtKB-KW"/>
</dbReference>
<feature type="domain" description="GRF-type" evidence="7">
    <location>
        <begin position="18"/>
        <end position="65"/>
    </location>
</feature>
<keyword evidence="9" id="KW-1185">Reference proteome</keyword>
<feature type="region of interest" description="Disordered" evidence="6">
    <location>
        <begin position="147"/>
        <end position="246"/>
    </location>
</feature>
<keyword evidence="3" id="KW-0862">Zinc</keyword>
<feature type="compositionally biased region" description="Pro residues" evidence="6">
    <location>
        <begin position="86"/>
        <end position="102"/>
    </location>
</feature>
<accession>A0A9P9CYZ8</accession>
<keyword evidence="1" id="KW-0479">Metal-binding</keyword>
<keyword evidence="2 4" id="KW-0863">Zinc-finger</keyword>
<reference evidence="8" key="1">
    <citation type="journal article" date="2021" name="Nat. Commun.">
        <title>Genetic determinants of endophytism in the Arabidopsis root mycobiome.</title>
        <authorList>
            <person name="Mesny F."/>
            <person name="Miyauchi S."/>
            <person name="Thiergart T."/>
            <person name="Pickel B."/>
            <person name="Atanasova L."/>
            <person name="Karlsson M."/>
            <person name="Huettel B."/>
            <person name="Barry K.W."/>
            <person name="Haridas S."/>
            <person name="Chen C."/>
            <person name="Bauer D."/>
            <person name="Andreopoulos W."/>
            <person name="Pangilinan J."/>
            <person name="LaButti K."/>
            <person name="Riley R."/>
            <person name="Lipzen A."/>
            <person name="Clum A."/>
            <person name="Drula E."/>
            <person name="Henrissat B."/>
            <person name="Kohler A."/>
            <person name="Grigoriev I.V."/>
            <person name="Martin F.M."/>
            <person name="Hacquard S."/>
        </authorList>
    </citation>
    <scope>NUCLEOTIDE SEQUENCE</scope>
    <source>
        <strain evidence="8">MPI-CAGE-CH-0243</strain>
    </source>
</reference>
<feature type="coiled-coil region" evidence="5">
    <location>
        <begin position="287"/>
        <end position="314"/>
    </location>
</feature>
<dbReference type="OrthoDB" id="430051at2759"/>
<feature type="compositionally biased region" description="Low complexity" evidence="6">
    <location>
        <begin position="221"/>
        <end position="233"/>
    </location>
</feature>
<dbReference type="InterPro" id="IPR010666">
    <property type="entry name" value="Znf_GRF"/>
</dbReference>
<dbReference type="PROSITE" id="PS51999">
    <property type="entry name" value="ZF_GRF"/>
    <property type="match status" value="1"/>
</dbReference>
<evidence type="ECO:0000313" key="8">
    <source>
        <dbReference type="EMBL" id="KAH7109422.1"/>
    </source>
</evidence>
<gene>
    <name evidence="8" type="ORF">B0J11DRAFT_545016</name>
</gene>
<dbReference type="Proteomes" id="UP000700596">
    <property type="component" value="Unassembled WGS sequence"/>
</dbReference>
<evidence type="ECO:0000313" key="9">
    <source>
        <dbReference type="Proteomes" id="UP000700596"/>
    </source>
</evidence>
<protein>
    <recommendedName>
        <fullName evidence="7">GRF-type domain-containing protein</fullName>
    </recommendedName>
</protein>
<proteinExistence type="predicted"/>
<dbReference type="AlphaFoldDB" id="A0A9P9CYZ8"/>
<comment type="caution">
    <text evidence="8">The sequence shown here is derived from an EMBL/GenBank/DDBJ whole genome shotgun (WGS) entry which is preliminary data.</text>
</comment>
<keyword evidence="5" id="KW-0175">Coiled coil</keyword>
<evidence type="ECO:0000256" key="5">
    <source>
        <dbReference type="SAM" id="Coils"/>
    </source>
</evidence>
<dbReference type="EMBL" id="JAGMWT010000032">
    <property type="protein sequence ID" value="KAH7109422.1"/>
    <property type="molecule type" value="Genomic_DNA"/>
</dbReference>
<name>A0A9P9CYZ8_9PLEO</name>
<evidence type="ECO:0000256" key="4">
    <source>
        <dbReference type="PROSITE-ProRule" id="PRU01343"/>
    </source>
</evidence>
<feature type="compositionally biased region" description="Basic and acidic residues" evidence="6">
    <location>
        <begin position="149"/>
        <end position="165"/>
    </location>
</feature>
<feature type="compositionally biased region" description="Polar residues" evidence="6">
    <location>
        <begin position="234"/>
        <end position="243"/>
    </location>
</feature>
<evidence type="ECO:0000256" key="1">
    <source>
        <dbReference type="ARBA" id="ARBA00022723"/>
    </source>
</evidence>